<keyword evidence="2" id="KW-0012">Acyltransferase</keyword>
<evidence type="ECO:0000256" key="1">
    <source>
        <dbReference type="ARBA" id="ARBA00022679"/>
    </source>
</evidence>
<reference evidence="5" key="1">
    <citation type="journal article" date="2019" name="Int. J. Syst. Evol. Microbiol.">
        <title>The Global Catalogue of Microorganisms (GCM) 10K type strain sequencing project: providing services to taxonomists for standard genome sequencing and annotation.</title>
        <authorList>
            <consortium name="The Broad Institute Genomics Platform"/>
            <consortium name="The Broad Institute Genome Sequencing Center for Infectious Disease"/>
            <person name="Wu L."/>
            <person name="Ma J."/>
        </authorList>
    </citation>
    <scope>NUCLEOTIDE SEQUENCE [LARGE SCALE GENOMIC DNA]</scope>
    <source>
        <strain evidence="5">CGMCC 1.6964</strain>
    </source>
</reference>
<dbReference type="Proteomes" id="UP000606653">
    <property type="component" value="Unassembled WGS sequence"/>
</dbReference>
<evidence type="ECO:0000259" key="3">
    <source>
        <dbReference type="PROSITE" id="PS51186"/>
    </source>
</evidence>
<gene>
    <name evidence="4" type="primary">yesJ</name>
    <name evidence="4" type="ORF">GCM10010969_35330</name>
</gene>
<organism evidence="4 5">
    <name type="scientific">Saccharibacillus kuerlensis</name>
    <dbReference type="NCBI Taxonomy" id="459527"/>
    <lineage>
        <taxon>Bacteria</taxon>
        <taxon>Bacillati</taxon>
        <taxon>Bacillota</taxon>
        <taxon>Bacilli</taxon>
        <taxon>Bacillales</taxon>
        <taxon>Paenibacillaceae</taxon>
        <taxon>Saccharibacillus</taxon>
    </lineage>
</organism>
<dbReference type="Gene3D" id="3.40.630.30">
    <property type="match status" value="1"/>
</dbReference>
<evidence type="ECO:0000256" key="2">
    <source>
        <dbReference type="ARBA" id="ARBA00023315"/>
    </source>
</evidence>
<dbReference type="SUPFAM" id="SSF55729">
    <property type="entry name" value="Acyl-CoA N-acyltransferases (Nat)"/>
    <property type="match status" value="1"/>
</dbReference>
<dbReference type="InterPro" id="IPR000182">
    <property type="entry name" value="GNAT_dom"/>
</dbReference>
<dbReference type="RefSeq" id="WP_018977675.1">
    <property type="nucleotide sequence ID" value="NZ_BMLN01000013.1"/>
</dbReference>
<keyword evidence="5" id="KW-1185">Reference proteome</keyword>
<comment type="caution">
    <text evidence="4">The sequence shown here is derived from an EMBL/GenBank/DDBJ whole genome shotgun (WGS) entry which is preliminary data.</text>
</comment>
<evidence type="ECO:0000313" key="5">
    <source>
        <dbReference type="Proteomes" id="UP000606653"/>
    </source>
</evidence>
<name>A0ABQ2LA40_9BACL</name>
<dbReference type="EMBL" id="BMLN01000013">
    <property type="protein sequence ID" value="GGO07132.1"/>
    <property type="molecule type" value="Genomic_DNA"/>
</dbReference>
<dbReference type="PANTHER" id="PTHR43877:SF2">
    <property type="entry name" value="AMINOALKYLPHOSPHONATE N-ACETYLTRANSFERASE-RELATED"/>
    <property type="match status" value="1"/>
</dbReference>
<accession>A0ABQ2LA40</accession>
<sequence>MSSNEKTNLFRQGKGSAELSIREASIDDVEVLAAMMREAAEVMVHAGVEQWKPDMFTSDTVRGYFDNRRLFLLTADGQPAGLFTLQDSDPSYWKDLNDDRYLYLHRLTVRPEYRGLDYGGVMLNYAEQEAARQGKLGLRLDCVAHLPTLNAYYQRNGFVFVTERDLNRERGGRYVNLYEKPNGN</sequence>
<feature type="domain" description="N-acetyltransferase" evidence="3">
    <location>
        <begin position="19"/>
        <end position="184"/>
    </location>
</feature>
<dbReference type="PROSITE" id="PS51186">
    <property type="entry name" value="GNAT"/>
    <property type="match status" value="1"/>
</dbReference>
<proteinExistence type="predicted"/>
<dbReference type="InterPro" id="IPR050832">
    <property type="entry name" value="Bact_Acetyltransf"/>
</dbReference>
<dbReference type="PANTHER" id="PTHR43877">
    <property type="entry name" value="AMINOALKYLPHOSPHONATE N-ACETYLTRANSFERASE-RELATED-RELATED"/>
    <property type="match status" value="1"/>
</dbReference>
<evidence type="ECO:0000313" key="4">
    <source>
        <dbReference type="EMBL" id="GGO07132.1"/>
    </source>
</evidence>
<keyword evidence="1" id="KW-0808">Transferase</keyword>
<dbReference type="InterPro" id="IPR016181">
    <property type="entry name" value="Acyl_CoA_acyltransferase"/>
</dbReference>
<dbReference type="CDD" id="cd04301">
    <property type="entry name" value="NAT_SF"/>
    <property type="match status" value="1"/>
</dbReference>
<protein>
    <submittedName>
        <fullName evidence="4">N-acetyltransferase YesJ</fullName>
    </submittedName>
</protein>
<dbReference type="Pfam" id="PF00583">
    <property type="entry name" value="Acetyltransf_1"/>
    <property type="match status" value="1"/>
</dbReference>